<accession>A0A4D6M279</accession>
<keyword evidence="2" id="KW-1185">Reference proteome</keyword>
<reference evidence="1 2" key="1">
    <citation type="submission" date="2019-04" db="EMBL/GenBank/DDBJ databases">
        <title>An improved genome assembly and genetic linkage map for asparagus bean, Vigna unguiculata ssp. sesquipedialis.</title>
        <authorList>
            <person name="Xia Q."/>
            <person name="Zhang R."/>
            <person name="Dong Y."/>
        </authorList>
    </citation>
    <scope>NUCLEOTIDE SEQUENCE [LARGE SCALE GENOMIC DNA]</scope>
    <source>
        <tissue evidence="1">Leaf</tissue>
    </source>
</reference>
<sequence>MQTASVATPSTSPLLLCLANQICHAPPSTTTSHAAEGTPPATRARLHHRHRHQKPLSLSLQNHHCKSGAATKNPSRVASTVHEPLLAAECTSTDLQKRLCEKVASVLTYPKQKSPSMTLVPLQLRPKGTPFWPCPNMPRI</sequence>
<dbReference type="Proteomes" id="UP000501690">
    <property type="component" value="Linkage Group LG5"/>
</dbReference>
<name>A0A4D6M279_VIGUN</name>
<protein>
    <submittedName>
        <fullName evidence="1">Uncharacterized protein</fullName>
    </submittedName>
</protein>
<organism evidence="1 2">
    <name type="scientific">Vigna unguiculata</name>
    <name type="common">Cowpea</name>
    <dbReference type="NCBI Taxonomy" id="3917"/>
    <lineage>
        <taxon>Eukaryota</taxon>
        <taxon>Viridiplantae</taxon>
        <taxon>Streptophyta</taxon>
        <taxon>Embryophyta</taxon>
        <taxon>Tracheophyta</taxon>
        <taxon>Spermatophyta</taxon>
        <taxon>Magnoliopsida</taxon>
        <taxon>eudicotyledons</taxon>
        <taxon>Gunneridae</taxon>
        <taxon>Pentapetalae</taxon>
        <taxon>rosids</taxon>
        <taxon>fabids</taxon>
        <taxon>Fabales</taxon>
        <taxon>Fabaceae</taxon>
        <taxon>Papilionoideae</taxon>
        <taxon>50 kb inversion clade</taxon>
        <taxon>NPAAA clade</taxon>
        <taxon>indigoferoid/millettioid clade</taxon>
        <taxon>Phaseoleae</taxon>
        <taxon>Vigna</taxon>
    </lineage>
</organism>
<dbReference type="AlphaFoldDB" id="A0A4D6M279"/>
<proteinExistence type="predicted"/>
<evidence type="ECO:0000313" key="2">
    <source>
        <dbReference type="Proteomes" id="UP000501690"/>
    </source>
</evidence>
<gene>
    <name evidence="1" type="ORF">DEO72_LG5g2756</name>
</gene>
<dbReference type="EMBL" id="CP039349">
    <property type="protein sequence ID" value="QCD94671.1"/>
    <property type="molecule type" value="Genomic_DNA"/>
</dbReference>
<evidence type="ECO:0000313" key="1">
    <source>
        <dbReference type="EMBL" id="QCD94671.1"/>
    </source>
</evidence>